<evidence type="ECO:0000256" key="2">
    <source>
        <dbReference type="SAM" id="Phobius"/>
    </source>
</evidence>
<keyword evidence="2" id="KW-0812">Transmembrane</keyword>
<feature type="transmembrane region" description="Helical" evidence="2">
    <location>
        <begin position="118"/>
        <end position="141"/>
    </location>
</feature>
<reference evidence="4" key="2">
    <citation type="submission" date="2015-01" db="EMBL/GenBank/DDBJ databases">
        <title>Evolutionary Origins and Diversification of the Mycorrhizal Mutualists.</title>
        <authorList>
            <consortium name="DOE Joint Genome Institute"/>
            <consortium name="Mycorrhizal Genomics Consortium"/>
            <person name="Kohler A."/>
            <person name="Kuo A."/>
            <person name="Nagy L.G."/>
            <person name="Floudas D."/>
            <person name="Copeland A."/>
            <person name="Barry K.W."/>
            <person name="Cichocki N."/>
            <person name="Veneault-Fourrey C."/>
            <person name="LaButti K."/>
            <person name="Lindquist E.A."/>
            <person name="Lipzen A."/>
            <person name="Lundell T."/>
            <person name="Morin E."/>
            <person name="Murat C."/>
            <person name="Riley R."/>
            <person name="Ohm R."/>
            <person name="Sun H."/>
            <person name="Tunlid A."/>
            <person name="Henrissat B."/>
            <person name="Grigoriev I.V."/>
            <person name="Hibbett D.S."/>
            <person name="Martin F."/>
        </authorList>
    </citation>
    <scope>NUCLEOTIDE SEQUENCE [LARGE SCALE GENOMIC DNA]</scope>
    <source>
        <strain evidence="4">MAFF 305830</strain>
    </source>
</reference>
<feature type="region of interest" description="Disordered" evidence="1">
    <location>
        <begin position="240"/>
        <end position="290"/>
    </location>
</feature>
<protein>
    <recommendedName>
        <fullName evidence="5">G-protein coupled receptors family 3 profile domain-containing protein</fullName>
    </recommendedName>
</protein>
<keyword evidence="2" id="KW-0472">Membrane</keyword>
<feature type="transmembrane region" description="Helical" evidence="2">
    <location>
        <begin position="37"/>
        <end position="59"/>
    </location>
</feature>
<keyword evidence="4" id="KW-1185">Reference proteome</keyword>
<gene>
    <name evidence="3" type="ORF">M408DRAFT_327327</name>
</gene>
<feature type="transmembrane region" description="Helical" evidence="2">
    <location>
        <begin position="71"/>
        <end position="95"/>
    </location>
</feature>
<sequence>MIVILLSESSSGLVVLQDLMQFTVLAMPSPSNVFCNVVPWIELAGAVVLLILTGFAMVIRVYALWNRDKRVLTAVLALCLLQIVFYTIAISYAYANGVLMPELPPFTGCVVIFGFDGLWAIFIPNIIFETTIVALIVYKTWYFVTQGDIRTPLYTMLFNDGLAYYLAIIASQILVFVCVMAPSILTIPVVRSFFAFAVMGTACNRLLARLQRLMLSKGKGQSGFSTVDVWSMAPRTVYGSRETDSEANPQLPDRLEEHPTRLGVTRTDESKHHRKSRDFDNAIAMEPMPR</sequence>
<organism evidence="3 4">
    <name type="scientific">Serendipita vermifera MAFF 305830</name>
    <dbReference type="NCBI Taxonomy" id="933852"/>
    <lineage>
        <taxon>Eukaryota</taxon>
        <taxon>Fungi</taxon>
        <taxon>Dikarya</taxon>
        <taxon>Basidiomycota</taxon>
        <taxon>Agaricomycotina</taxon>
        <taxon>Agaricomycetes</taxon>
        <taxon>Sebacinales</taxon>
        <taxon>Serendipitaceae</taxon>
        <taxon>Serendipita</taxon>
    </lineage>
</organism>
<keyword evidence="2" id="KW-1133">Transmembrane helix</keyword>
<feature type="transmembrane region" description="Helical" evidence="2">
    <location>
        <begin position="162"/>
        <end position="184"/>
    </location>
</feature>
<reference evidence="3 4" key="1">
    <citation type="submission" date="2014-04" db="EMBL/GenBank/DDBJ databases">
        <authorList>
            <consortium name="DOE Joint Genome Institute"/>
            <person name="Kuo A."/>
            <person name="Zuccaro A."/>
            <person name="Kohler A."/>
            <person name="Nagy L.G."/>
            <person name="Floudas D."/>
            <person name="Copeland A."/>
            <person name="Barry K.W."/>
            <person name="Cichocki N."/>
            <person name="Veneault-Fourrey C."/>
            <person name="LaButti K."/>
            <person name="Lindquist E.A."/>
            <person name="Lipzen A."/>
            <person name="Lundell T."/>
            <person name="Morin E."/>
            <person name="Murat C."/>
            <person name="Sun H."/>
            <person name="Tunlid A."/>
            <person name="Henrissat B."/>
            <person name="Grigoriev I.V."/>
            <person name="Hibbett D.S."/>
            <person name="Martin F."/>
            <person name="Nordberg H.P."/>
            <person name="Cantor M.N."/>
            <person name="Hua S.X."/>
        </authorList>
    </citation>
    <scope>NUCLEOTIDE SEQUENCE [LARGE SCALE GENOMIC DNA]</scope>
    <source>
        <strain evidence="3 4">MAFF 305830</strain>
    </source>
</reference>
<accession>A0A0C3BKD3</accession>
<evidence type="ECO:0008006" key="5">
    <source>
        <dbReference type="Google" id="ProtNLM"/>
    </source>
</evidence>
<evidence type="ECO:0000313" key="4">
    <source>
        <dbReference type="Proteomes" id="UP000054097"/>
    </source>
</evidence>
<proteinExistence type="predicted"/>
<feature type="transmembrane region" description="Helical" evidence="2">
    <location>
        <begin position="190"/>
        <end position="208"/>
    </location>
</feature>
<dbReference type="AlphaFoldDB" id="A0A0C3BKD3"/>
<dbReference type="Proteomes" id="UP000054097">
    <property type="component" value="Unassembled WGS sequence"/>
</dbReference>
<name>A0A0C3BKD3_SERVB</name>
<evidence type="ECO:0000256" key="1">
    <source>
        <dbReference type="SAM" id="MobiDB-lite"/>
    </source>
</evidence>
<dbReference type="OrthoDB" id="3258294at2759"/>
<dbReference type="HOGENOM" id="CLU_053377_1_0_1"/>
<dbReference type="EMBL" id="KN824281">
    <property type="protein sequence ID" value="KIM31941.1"/>
    <property type="molecule type" value="Genomic_DNA"/>
</dbReference>
<feature type="compositionally biased region" description="Basic and acidic residues" evidence="1">
    <location>
        <begin position="253"/>
        <end position="271"/>
    </location>
</feature>
<evidence type="ECO:0000313" key="3">
    <source>
        <dbReference type="EMBL" id="KIM31941.1"/>
    </source>
</evidence>